<proteinExistence type="predicted"/>
<name>A0A0F9D129_9ZZZZ</name>
<comment type="caution">
    <text evidence="1">The sequence shown here is derived from an EMBL/GenBank/DDBJ whole genome shotgun (WGS) entry which is preliminary data.</text>
</comment>
<dbReference type="EMBL" id="LAZR01043974">
    <property type="protein sequence ID" value="KKL05793.1"/>
    <property type="molecule type" value="Genomic_DNA"/>
</dbReference>
<sequence>MARPKYKSVSEFNGGLIDTLVHLREFTNDLDNFVNGESQGVITGLDREMIVPLLTKIKSEIFEIEGFITQKEGDE</sequence>
<reference evidence="1" key="1">
    <citation type="journal article" date="2015" name="Nature">
        <title>Complex archaea that bridge the gap between prokaryotes and eukaryotes.</title>
        <authorList>
            <person name="Spang A."/>
            <person name="Saw J.H."/>
            <person name="Jorgensen S.L."/>
            <person name="Zaremba-Niedzwiedzka K."/>
            <person name="Martijn J."/>
            <person name="Lind A.E."/>
            <person name="van Eijk R."/>
            <person name="Schleper C."/>
            <person name="Guy L."/>
            <person name="Ettema T.J."/>
        </authorList>
    </citation>
    <scope>NUCLEOTIDE SEQUENCE</scope>
</reference>
<accession>A0A0F9D129</accession>
<organism evidence="1">
    <name type="scientific">marine sediment metagenome</name>
    <dbReference type="NCBI Taxonomy" id="412755"/>
    <lineage>
        <taxon>unclassified sequences</taxon>
        <taxon>metagenomes</taxon>
        <taxon>ecological metagenomes</taxon>
    </lineage>
</organism>
<evidence type="ECO:0000313" key="1">
    <source>
        <dbReference type="EMBL" id="KKL05793.1"/>
    </source>
</evidence>
<protein>
    <submittedName>
        <fullName evidence="1">Uncharacterized protein</fullName>
    </submittedName>
</protein>
<dbReference type="AlphaFoldDB" id="A0A0F9D129"/>
<gene>
    <name evidence="1" type="ORF">LCGC14_2602490</name>
</gene>